<dbReference type="PANTHER" id="PTHR24559">
    <property type="entry name" value="TRANSPOSON TY3-I GAG-POL POLYPROTEIN"/>
    <property type="match status" value="1"/>
</dbReference>
<dbReference type="SUPFAM" id="SSF56672">
    <property type="entry name" value="DNA/RNA polymerases"/>
    <property type="match status" value="1"/>
</dbReference>
<accession>A0A9Q3FTX8</accession>
<dbReference type="CDD" id="cd01647">
    <property type="entry name" value="RT_LTR"/>
    <property type="match status" value="1"/>
</dbReference>
<name>A0A9Q3FTX8_9BASI</name>
<dbReference type="Gene3D" id="3.10.10.10">
    <property type="entry name" value="HIV Type 1 Reverse Transcriptase, subunit A, domain 1"/>
    <property type="match status" value="1"/>
</dbReference>
<evidence type="ECO:0000256" key="1">
    <source>
        <dbReference type="SAM" id="MobiDB-lite"/>
    </source>
</evidence>
<dbReference type="InterPro" id="IPR043502">
    <property type="entry name" value="DNA/RNA_pol_sf"/>
</dbReference>
<comment type="caution">
    <text evidence="3">The sequence shown here is derived from an EMBL/GenBank/DDBJ whole genome shotgun (WGS) entry which is preliminary data.</text>
</comment>
<dbReference type="InterPro" id="IPR043128">
    <property type="entry name" value="Rev_trsase/Diguanyl_cyclase"/>
</dbReference>
<feature type="domain" description="Reverse transcriptase" evidence="2">
    <location>
        <begin position="330"/>
        <end position="424"/>
    </location>
</feature>
<dbReference type="Gene3D" id="3.30.70.270">
    <property type="match status" value="1"/>
</dbReference>
<proteinExistence type="predicted"/>
<keyword evidence="4" id="KW-1185">Reference proteome</keyword>
<dbReference type="InterPro" id="IPR000477">
    <property type="entry name" value="RT_dom"/>
</dbReference>
<dbReference type="InterPro" id="IPR053134">
    <property type="entry name" value="RNA-dir_DNA_polymerase"/>
</dbReference>
<sequence length="425" mass="48642">MVHMKILKKCGGELEHALRSRCIEPFSTEDYINALEDIVKRTKIAKSWMKLDTKSPNKPFIKRYKSKEAFKPNISNNNEQIKSHKCGGIGHLATNCLKMAKINEVVETENQNDKEEESDSEKRPQNVNTNLPQVGTSDTNLKKVQDAKMYRTKPEKGMGYTAAKASISIDMVDNQEAKVNLDTGAYCTCVGKSYIKAIFTDWQEKLIKNEATIPEKELFFSEQLKEAEFNQEFSEKMEEKLNYLLFKYKNSFSTDKEPLGAIIGNEVDIILNLEQPYPPLLRRPAYPASPRAREALEVHIKELIDLGVLRKVGHNEQVEVTTPAIITWHDGKSRLVGDFRALNTYTIPDRYPIPIIHETLTQLSQARFITAIDALKGFHQNFLIDNAKKLLRIIVHCGIFEYLRMPFGIKNAPSHYQRMMSTIFP</sequence>
<feature type="compositionally biased region" description="Polar residues" evidence="1">
    <location>
        <begin position="125"/>
        <end position="137"/>
    </location>
</feature>
<dbReference type="Pfam" id="PF00078">
    <property type="entry name" value="RVT_1"/>
    <property type="match status" value="1"/>
</dbReference>
<dbReference type="PANTHER" id="PTHR24559:SF444">
    <property type="entry name" value="REVERSE TRANSCRIPTASE DOMAIN-CONTAINING PROTEIN"/>
    <property type="match status" value="1"/>
</dbReference>
<dbReference type="EMBL" id="AVOT02051571">
    <property type="protein sequence ID" value="MBW0546570.1"/>
    <property type="molecule type" value="Genomic_DNA"/>
</dbReference>
<evidence type="ECO:0000313" key="3">
    <source>
        <dbReference type="EMBL" id="MBW0546570.1"/>
    </source>
</evidence>
<protein>
    <recommendedName>
        <fullName evidence="2">Reverse transcriptase domain-containing protein</fullName>
    </recommendedName>
</protein>
<evidence type="ECO:0000259" key="2">
    <source>
        <dbReference type="Pfam" id="PF00078"/>
    </source>
</evidence>
<gene>
    <name evidence="3" type="ORF">O181_086285</name>
</gene>
<evidence type="ECO:0000313" key="4">
    <source>
        <dbReference type="Proteomes" id="UP000765509"/>
    </source>
</evidence>
<feature type="region of interest" description="Disordered" evidence="1">
    <location>
        <begin position="108"/>
        <end position="137"/>
    </location>
</feature>
<dbReference type="Proteomes" id="UP000765509">
    <property type="component" value="Unassembled WGS sequence"/>
</dbReference>
<reference evidence="3" key="1">
    <citation type="submission" date="2021-03" db="EMBL/GenBank/DDBJ databases">
        <title>Draft genome sequence of rust myrtle Austropuccinia psidii MF-1, a brazilian biotype.</title>
        <authorList>
            <person name="Quecine M.C."/>
            <person name="Pachon D.M.R."/>
            <person name="Bonatelli M.L."/>
            <person name="Correr F.H."/>
            <person name="Franceschini L.M."/>
            <person name="Leite T.F."/>
            <person name="Margarido G.R.A."/>
            <person name="Almeida C.A."/>
            <person name="Ferrarezi J.A."/>
            <person name="Labate C.A."/>
        </authorList>
    </citation>
    <scope>NUCLEOTIDE SEQUENCE</scope>
    <source>
        <strain evidence="3">MF-1</strain>
    </source>
</reference>
<dbReference type="AlphaFoldDB" id="A0A9Q3FTX8"/>
<organism evidence="3 4">
    <name type="scientific">Austropuccinia psidii MF-1</name>
    <dbReference type="NCBI Taxonomy" id="1389203"/>
    <lineage>
        <taxon>Eukaryota</taxon>
        <taxon>Fungi</taxon>
        <taxon>Dikarya</taxon>
        <taxon>Basidiomycota</taxon>
        <taxon>Pucciniomycotina</taxon>
        <taxon>Pucciniomycetes</taxon>
        <taxon>Pucciniales</taxon>
        <taxon>Sphaerophragmiaceae</taxon>
        <taxon>Austropuccinia</taxon>
    </lineage>
</organism>